<evidence type="ECO:0000313" key="11">
    <source>
        <dbReference type="EMBL" id="PQJ67014.1"/>
    </source>
</evidence>
<dbReference type="PROSITE" id="PS51918">
    <property type="entry name" value="RADICAL_SAM"/>
    <property type="match status" value="1"/>
</dbReference>
<dbReference type="SFLD" id="SFLDG01066">
    <property type="entry name" value="organic_radical-activating_enz"/>
    <property type="match status" value="1"/>
</dbReference>
<dbReference type="Pfam" id="PF13353">
    <property type="entry name" value="Fer4_12"/>
    <property type="match status" value="1"/>
</dbReference>
<dbReference type="PROSITE" id="PS01087">
    <property type="entry name" value="RADICAL_ACTIVATING"/>
    <property type="match status" value="1"/>
</dbReference>
<organism evidence="11 12">
    <name type="scientific">Photobacterium angustum</name>
    <dbReference type="NCBI Taxonomy" id="661"/>
    <lineage>
        <taxon>Bacteria</taxon>
        <taxon>Pseudomonadati</taxon>
        <taxon>Pseudomonadota</taxon>
        <taxon>Gammaproteobacteria</taxon>
        <taxon>Vibrionales</taxon>
        <taxon>Vibrionaceae</taxon>
        <taxon>Photobacterium</taxon>
    </lineage>
</organism>
<dbReference type="InterPro" id="IPR058240">
    <property type="entry name" value="rSAM_sf"/>
</dbReference>
<reference evidence="11 12" key="1">
    <citation type="submission" date="2016-12" db="EMBL/GenBank/DDBJ databases">
        <title>Diversity of luminous bacteria.</title>
        <authorList>
            <person name="Yoshizawa S."/>
            <person name="Kogure K."/>
        </authorList>
    </citation>
    <scope>NUCLEOTIDE SEQUENCE [LARGE SCALE GENOMIC DNA]</scope>
    <source>
        <strain evidence="11 12">LC1-200</strain>
    </source>
</reference>
<dbReference type="EMBL" id="MSCJ01000001">
    <property type="protein sequence ID" value="PQJ67014.1"/>
    <property type="molecule type" value="Genomic_DNA"/>
</dbReference>
<dbReference type="PANTHER" id="PTHR30352">
    <property type="entry name" value="PYRUVATE FORMATE-LYASE-ACTIVATING ENZYME"/>
    <property type="match status" value="1"/>
</dbReference>
<evidence type="ECO:0000256" key="5">
    <source>
        <dbReference type="ARBA" id="ARBA00022723"/>
    </source>
</evidence>
<dbReference type="SFLD" id="SFLDG01118">
    <property type="entry name" value="activating_enzymes__group_2"/>
    <property type="match status" value="1"/>
</dbReference>
<evidence type="ECO:0000256" key="2">
    <source>
        <dbReference type="ARBA" id="ARBA00009777"/>
    </source>
</evidence>
<sequence length="290" mass="32991">MISATISKILNFSCVDGPGNRMVIFFQGCNYNCKNCHNPQTIGVCNHCADCVEHCPTQALQTIHTENEKTKVAWNQALCTECDKCIEVCPRQASPKTMTMTVYELIEKIHENRLFINGITVSGGEASLNLPFIISLFRLIKTTASLKHLTCMIDSNGSLSVTGWKHLTPYLDGAMIDLKAWHDETHKWLTNRSNYRVFETMNFLHAQKKLHEIRLLHIPNKTDFMEQIEKVAYYLRPFSSTVKIKLNAFRHHGVVGDALNWDECNQEEINQLANGLSERGVKNLLTSTLY</sequence>
<dbReference type="InterPro" id="IPR040074">
    <property type="entry name" value="BssD/PflA/YjjW"/>
</dbReference>
<dbReference type="AlphaFoldDB" id="A0A2S7VZJ6"/>
<dbReference type="PROSITE" id="PS00198">
    <property type="entry name" value="4FE4S_FER_1"/>
    <property type="match status" value="1"/>
</dbReference>
<evidence type="ECO:0000256" key="7">
    <source>
        <dbReference type="ARBA" id="ARBA00023004"/>
    </source>
</evidence>
<dbReference type="CDD" id="cd01335">
    <property type="entry name" value="Radical_SAM"/>
    <property type="match status" value="1"/>
</dbReference>
<dbReference type="InterPro" id="IPR023912">
    <property type="entry name" value="YjjW_bact"/>
</dbReference>
<evidence type="ECO:0000313" key="12">
    <source>
        <dbReference type="Proteomes" id="UP000238730"/>
    </source>
</evidence>
<dbReference type="InterPro" id="IPR007197">
    <property type="entry name" value="rSAM"/>
</dbReference>
<evidence type="ECO:0000256" key="6">
    <source>
        <dbReference type="ARBA" id="ARBA00023002"/>
    </source>
</evidence>
<dbReference type="RefSeq" id="WP_277949257.1">
    <property type="nucleotide sequence ID" value="NZ_MSCJ01000001.1"/>
</dbReference>
<dbReference type="SUPFAM" id="SSF54862">
    <property type="entry name" value="4Fe-4S ferredoxins"/>
    <property type="match status" value="1"/>
</dbReference>
<feature type="domain" description="4Fe-4S ferredoxin-type" evidence="9">
    <location>
        <begin position="45"/>
        <end position="65"/>
    </location>
</feature>
<dbReference type="Gene3D" id="3.30.70.20">
    <property type="match status" value="1"/>
</dbReference>
<dbReference type="PROSITE" id="PS51379">
    <property type="entry name" value="4FE4S_FER_2"/>
    <property type="match status" value="2"/>
</dbReference>
<dbReference type="SFLD" id="SFLDS00029">
    <property type="entry name" value="Radical_SAM"/>
    <property type="match status" value="1"/>
</dbReference>
<keyword evidence="6" id="KW-0560">Oxidoreductase</keyword>
<dbReference type="SFLD" id="SFLDF00392">
    <property type="entry name" value="YjjI_activase"/>
    <property type="match status" value="1"/>
</dbReference>
<dbReference type="Gene3D" id="3.20.20.70">
    <property type="entry name" value="Aldolase class I"/>
    <property type="match status" value="1"/>
</dbReference>
<keyword evidence="5" id="KW-0479">Metal-binding</keyword>
<keyword evidence="7" id="KW-0408">Iron</keyword>
<evidence type="ECO:0000256" key="3">
    <source>
        <dbReference type="ARBA" id="ARBA00022485"/>
    </source>
</evidence>
<dbReference type="GO" id="GO:0016491">
    <property type="term" value="F:oxidoreductase activity"/>
    <property type="evidence" value="ECO:0007669"/>
    <property type="project" value="UniProtKB-KW"/>
</dbReference>
<dbReference type="Proteomes" id="UP000238730">
    <property type="component" value="Unassembled WGS sequence"/>
</dbReference>
<dbReference type="PIRSF" id="PIRSF000371">
    <property type="entry name" value="PFL_act_enz"/>
    <property type="match status" value="1"/>
</dbReference>
<dbReference type="InterPro" id="IPR013785">
    <property type="entry name" value="Aldolase_TIM"/>
</dbReference>
<name>A0A2S7VZJ6_PHOAN</name>
<evidence type="ECO:0000256" key="8">
    <source>
        <dbReference type="ARBA" id="ARBA00023014"/>
    </source>
</evidence>
<evidence type="ECO:0000256" key="4">
    <source>
        <dbReference type="ARBA" id="ARBA00022691"/>
    </source>
</evidence>
<proteinExistence type="inferred from homology"/>
<evidence type="ECO:0000256" key="1">
    <source>
        <dbReference type="ARBA" id="ARBA00001966"/>
    </source>
</evidence>
<dbReference type="InterPro" id="IPR017900">
    <property type="entry name" value="4Fe4S_Fe_S_CS"/>
</dbReference>
<keyword evidence="8" id="KW-0411">Iron-sulfur</keyword>
<feature type="domain" description="4Fe-4S ferredoxin-type" evidence="9">
    <location>
        <begin position="70"/>
        <end position="99"/>
    </location>
</feature>
<dbReference type="SUPFAM" id="SSF102114">
    <property type="entry name" value="Radical SAM enzymes"/>
    <property type="match status" value="1"/>
</dbReference>
<dbReference type="GO" id="GO:0046872">
    <property type="term" value="F:metal ion binding"/>
    <property type="evidence" value="ECO:0007669"/>
    <property type="project" value="UniProtKB-KW"/>
</dbReference>
<evidence type="ECO:0000259" key="9">
    <source>
        <dbReference type="PROSITE" id="PS51379"/>
    </source>
</evidence>
<comment type="similarity">
    <text evidence="2">Belongs to the organic radical-activating enzymes family.</text>
</comment>
<keyword evidence="4" id="KW-0949">S-adenosyl-L-methionine</keyword>
<dbReference type="PANTHER" id="PTHR30352:SF13">
    <property type="entry name" value="GLYCYL-RADICAL ENZYME ACTIVATING ENZYME YJJW-RELATED"/>
    <property type="match status" value="1"/>
</dbReference>
<evidence type="ECO:0000259" key="10">
    <source>
        <dbReference type="PROSITE" id="PS51918"/>
    </source>
</evidence>
<dbReference type="InterPro" id="IPR017896">
    <property type="entry name" value="4Fe4S_Fe-S-bd"/>
</dbReference>
<dbReference type="GO" id="GO:0051539">
    <property type="term" value="F:4 iron, 4 sulfur cluster binding"/>
    <property type="evidence" value="ECO:0007669"/>
    <property type="project" value="UniProtKB-KW"/>
</dbReference>
<accession>A0A2S7VZJ6</accession>
<dbReference type="NCBIfam" id="TIGR04041">
    <property type="entry name" value="activase_YjjW"/>
    <property type="match status" value="1"/>
</dbReference>
<dbReference type="InterPro" id="IPR001989">
    <property type="entry name" value="Radical_activat_CS"/>
</dbReference>
<comment type="caution">
    <text evidence="11">The sequence shown here is derived from an EMBL/GenBank/DDBJ whole genome shotgun (WGS) entry which is preliminary data.</text>
</comment>
<gene>
    <name evidence="11" type="ORF">BTO08_06160</name>
</gene>
<protein>
    <submittedName>
        <fullName evidence="11">Glycine radical enzyme activase</fullName>
    </submittedName>
</protein>
<dbReference type="InterPro" id="IPR034457">
    <property type="entry name" value="Organic_radical-activating"/>
</dbReference>
<dbReference type="InterPro" id="IPR012839">
    <property type="entry name" value="Organic_radical_activase"/>
</dbReference>
<keyword evidence="3" id="KW-0004">4Fe-4S</keyword>
<comment type="cofactor">
    <cofactor evidence="1">
        <name>[4Fe-4S] cluster</name>
        <dbReference type="ChEBI" id="CHEBI:49883"/>
    </cofactor>
</comment>
<feature type="domain" description="Radical SAM core" evidence="10">
    <location>
        <begin position="15"/>
        <end position="282"/>
    </location>
</feature>